<dbReference type="InterPro" id="IPR029068">
    <property type="entry name" value="Glyas_Bleomycin-R_OHBP_Dase"/>
</dbReference>
<dbReference type="EMBL" id="BEWI01000032">
    <property type="protein sequence ID" value="GAY22146.1"/>
    <property type="molecule type" value="Genomic_DNA"/>
</dbReference>
<reference evidence="1 2" key="1">
    <citation type="journal article" date="2013" name="Biodegradation">
        <title>Occurrence of 4-tert-butylphenol (4-t-BP) biodegradation in an aquatic sample caused by the presence of Spirodela polyrrhiza and isolation of a 4-t-BP-utilizing bacterium.</title>
        <authorList>
            <person name="Ogata Y."/>
            <person name="Toyama T."/>
            <person name="Yu N."/>
            <person name="Wang X."/>
            <person name="Sei K."/>
            <person name="Ike M."/>
        </authorList>
    </citation>
    <scope>NUCLEOTIDE SEQUENCE [LARGE SCALE GENOMIC DNA]</scope>
    <source>
        <strain evidence="1 2">OMI</strain>
    </source>
</reference>
<organism evidence="1 2">
    <name type="scientific">Sphingobium fuliginis (strain ATCC 27551)</name>
    <dbReference type="NCBI Taxonomy" id="336203"/>
    <lineage>
        <taxon>Bacteria</taxon>
        <taxon>Pseudomonadati</taxon>
        <taxon>Pseudomonadota</taxon>
        <taxon>Alphaproteobacteria</taxon>
        <taxon>Sphingomonadales</taxon>
        <taxon>Sphingomonadaceae</taxon>
        <taxon>Sphingobium</taxon>
    </lineage>
</organism>
<reference evidence="1 2" key="2">
    <citation type="journal article" date="2013" name="Environ. Sci. Technol.">
        <title>The 4-tert-butylphenol-utilizing bacterium Sphingobium fuliginis OMI can degrade bisphenols via phenolic ring hydroxylation and meta-cleavage pathway.</title>
        <authorList>
            <person name="Ogata Y."/>
            <person name="Goda S."/>
            <person name="Toyama T."/>
            <person name="Sei K."/>
            <person name="Ike M."/>
        </authorList>
    </citation>
    <scope>NUCLEOTIDE SEQUENCE [LARGE SCALE GENOMIC DNA]</scope>
    <source>
        <strain evidence="1 2">OMI</strain>
    </source>
</reference>
<protein>
    <recommendedName>
        <fullName evidence="3">Lactoylglutathione lyase</fullName>
    </recommendedName>
</protein>
<dbReference type="Proteomes" id="UP000221538">
    <property type="component" value="Unassembled WGS sequence"/>
</dbReference>
<gene>
    <name evidence="1" type="ORF">SFOMI_2701</name>
</gene>
<accession>A0A292ZGU8</accession>
<name>A0A292ZGU8_SPHSA</name>
<dbReference type="Gene3D" id="3.10.180.10">
    <property type="entry name" value="2,3-Dihydroxybiphenyl 1,2-Dioxygenase, domain 1"/>
    <property type="match status" value="1"/>
</dbReference>
<comment type="caution">
    <text evidence="1">The sequence shown here is derived from an EMBL/GenBank/DDBJ whole genome shotgun (WGS) entry which is preliminary data.</text>
</comment>
<dbReference type="AlphaFoldDB" id="A0A292ZGU8"/>
<proteinExistence type="predicted"/>
<evidence type="ECO:0000313" key="2">
    <source>
        <dbReference type="Proteomes" id="UP000221538"/>
    </source>
</evidence>
<dbReference type="SUPFAM" id="SSF54593">
    <property type="entry name" value="Glyoxalase/Bleomycin resistance protein/Dihydroxybiphenyl dioxygenase"/>
    <property type="match status" value="1"/>
</dbReference>
<sequence length="52" mass="5763">MANGGICEGPPGVRPGSPFRNYVAYMRDPEGNKFCCLWPNPEYAQGMVIKKD</sequence>
<evidence type="ECO:0008006" key="3">
    <source>
        <dbReference type="Google" id="ProtNLM"/>
    </source>
</evidence>
<evidence type="ECO:0000313" key="1">
    <source>
        <dbReference type="EMBL" id="GAY22146.1"/>
    </source>
</evidence>